<gene>
    <name evidence="1" type="ORF">D0Z00_004484</name>
</gene>
<dbReference type="Proteomes" id="UP000744676">
    <property type="component" value="Unassembled WGS sequence"/>
</dbReference>
<sequence>MEIPSSTRRSSRGQHEFTHSPGRGQGIFGSVGRGGLALRLAAEPDYDEPSIEPTREELAKFAQQESELLIDSHAKAAASITERSRLLSNHSLYGAAATDDSNTDTDSLEQVKDISNAWEQAINNGEVHTTVHREVIYLAKSSVPLTLTFLLQYSLTVASVFSVGHLGKTELGAVSLASMTANITGFAMIQGLATCLDTLCAQSYGAGSFHQVGEYFQKGMLMIMAFFVPIGVFWVYSAPVLNYIVEDEKLVSLAVQYLVIIMLSIPAYIAFECGKRFLQAQGIFHATTAVLVICAPVNAILNYVLVWSPSIGLGFVGAPLAVTISTWLMAIMLLLFVAFVDGKKCWGGCSMKVFQRWGDMIRLAIPGVIMIEAEFLAFEILTLASSRFGTTALAAQSVITTLMSVLYQVPFAVGIGASTRVANFVGASLTESAKTTTLVSIVLSVLIGAVDCSVCYYFRYQIGSAFSNDDDVIELVAKLVPTIMCCHFFDAPCAILAGLLRGVGRQSVGGYLNLAVYYILGVPLSLAFAFLWGYELLGLWIGIFFGLVIVAGSEAIYLYYCNWDKIIEEAEQRKQRSTEDSLA</sequence>
<protein>
    <submittedName>
        <fullName evidence="1">Uncharacterized protein</fullName>
    </submittedName>
</protein>
<keyword evidence="2" id="KW-1185">Reference proteome</keyword>
<evidence type="ECO:0000313" key="1">
    <source>
        <dbReference type="EMBL" id="KAF5092638.1"/>
    </source>
</evidence>
<reference evidence="1 2" key="1">
    <citation type="journal article" date="2020" name="Front. Microbiol.">
        <title>Phenotypic and Genetic Characterization of the Cheese Ripening Yeast Geotrichum candidum.</title>
        <authorList>
            <person name="Perkins V."/>
            <person name="Vignola S."/>
            <person name="Lessard M.H."/>
            <person name="Plante P.L."/>
            <person name="Corbeil J."/>
            <person name="Dugat-Bony E."/>
            <person name="Frenette M."/>
            <person name="Labrie S."/>
        </authorList>
    </citation>
    <scope>NUCLEOTIDE SEQUENCE [LARGE SCALE GENOMIC DNA]</scope>
    <source>
        <strain evidence="1 2">LMA-1147</strain>
    </source>
</reference>
<name>A0ACB6UYB2_9ASCO</name>
<accession>A0ACB6UYB2</accession>
<proteinExistence type="predicted"/>
<evidence type="ECO:0000313" key="2">
    <source>
        <dbReference type="Proteomes" id="UP000744676"/>
    </source>
</evidence>
<dbReference type="EMBL" id="QVQA01000349">
    <property type="protein sequence ID" value="KAF5092638.1"/>
    <property type="molecule type" value="Genomic_DNA"/>
</dbReference>
<comment type="caution">
    <text evidence="1">The sequence shown here is derived from an EMBL/GenBank/DDBJ whole genome shotgun (WGS) entry which is preliminary data.</text>
</comment>
<organism evidence="1 2">
    <name type="scientific">Geotrichum galactomycetum</name>
    <dbReference type="NCBI Taxonomy" id="27317"/>
    <lineage>
        <taxon>Eukaryota</taxon>
        <taxon>Fungi</taxon>
        <taxon>Dikarya</taxon>
        <taxon>Ascomycota</taxon>
        <taxon>Saccharomycotina</taxon>
        <taxon>Dipodascomycetes</taxon>
        <taxon>Dipodascales</taxon>
        <taxon>Dipodascaceae</taxon>
        <taxon>Geotrichum</taxon>
    </lineage>
</organism>